<feature type="domain" description="RecX third three-helical" evidence="7">
    <location>
        <begin position="109"/>
        <end position="156"/>
    </location>
</feature>
<comment type="subcellular location">
    <subcellularLocation>
        <location evidence="1 5">Cytoplasm</location>
    </subcellularLocation>
</comment>
<feature type="domain" description="RecX first three-helical" evidence="8">
    <location>
        <begin position="16"/>
        <end position="55"/>
    </location>
</feature>
<dbReference type="GO" id="GO:0005737">
    <property type="term" value="C:cytoplasm"/>
    <property type="evidence" value="ECO:0007669"/>
    <property type="project" value="UniProtKB-SubCell"/>
</dbReference>
<dbReference type="InterPro" id="IPR003783">
    <property type="entry name" value="Regulatory_RecX"/>
</dbReference>
<dbReference type="Gene3D" id="1.10.10.10">
    <property type="entry name" value="Winged helix-like DNA-binding domain superfamily/Winged helix DNA-binding domain"/>
    <property type="match status" value="2"/>
</dbReference>
<dbReference type="OrthoDB" id="1523826at2"/>
<evidence type="ECO:0000259" key="6">
    <source>
        <dbReference type="Pfam" id="PF02631"/>
    </source>
</evidence>
<reference evidence="9 10" key="1">
    <citation type="submission" date="2016-10" db="EMBL/GenBank/DDBJ databases">
        <authorList>
            <person name="de Groot N.N."/>
        </authorList>
    </citation>
    <scope>NUCLEOTIDE SEQUENCE [LARGE SCALE GENOMIC DNA]</scope>
    <source>
        <strain evidence="9 10">DSM 18684</strain>
    </source>
</reference>
<sequence length="163" mass="18892">MKTSQPKPLILDKKTALLKAESWCAYQERSQQEVRNKLYEWNLFPNEVEEVISELITTNFLNEERFAYAYTSGKFKIKKWGKIKIKQGLKLKKVPDKLIQKALNGIEMDDYLAVLLATAEKKSIALTEKDMLKKKFKLVTYLQGKGFENDLIFDVLKANNLPS</sequence>
<evidence type="ECO:0000256" key="2">
    <source>
        <dbReference type="ARBA" id="ARBA00009695"/>
    </source>
</evidence>
<dbReference type="HAMAP" id="MF_01114">
    <property type="entry name" value="RecX"/>
    <property type="match status" value="1"/>
</dbReference>
<evidence type="ECO:0000259" key="8">
    <source>
        <dbReference type="Pfam" id="PF21982"/>
    </source>
</evidence>
<feature type="domain" description="RecX second three-helical" evidence="6">
    <location>
        <begin position="62"/>
        <end position="103"/>
    </location>
</feature>
<organism evidence="9 10">
    <name type="scientific">Pedobacter insulae</name>
    <dbReference type="NCBI Taxonomy" id="414048"/>
    <lineage>
        <taxon>Bacteria</taxon>
        <taxon>Pseudomonadati</taxon>
        <taxon>Bacteroidota</taxon>
        <taxon>Sphingobacteriia</taxon>
        <taxon>Sphingobacteriales</taxon>
        <taxon>Sphingobacteriaceae</taxon>
        <taxon>Pedobacter</taxon>
    </lineage>
</organism>
<dbReference type="GO" id="GO:0006282">
    <property type="term" value="P:regulation of DNA repair"/>
    <property type="evidence" value="ECO:0007669"/>
    <property type="project" value="UniProtKB-UniRule"/>
</dbReference>
<dbReference type="PANTHER" id="PTHR33602:SF1">
    <property type="entry name" value="REGULATORY PROTEIN RECX FAMILY PROTEIN"/>
    <property type="match status" value="1"/>
</dbReference>
<keyword evidence="10" id="KW-1185">Reference proteome</keyword>
<evidence type="ECO:0000256" key="5">
    <source>
        <dbReference type="HAMAP-Rule" id="MF_01114"/>
    </source>
</evidence>
<dbReference type="Pfam" id="PF02631">
    <property type="entry name" value="RecX_HTH2"/>
    <property type="match status" value="1"/>
</dbReference>
<dbReference type="InterPro" id="IPR053926">
    <property type="entry name" value="RecX_HTH_1st"/>
</dbReference>
<comment type="similarity">
    <text evidence="2 5">Belongs to the RecX family.</text>
</comment>
<protein>
    <recommendedName>
        <fullName evidence="3 5">Regulatory protein RecX</fullName>
    </recommendedName>
</protein>
<keyword evidence="4 5" id="KW-0963">Cytoplasm</keyword>
<dbReference type="AlphaFoldDB" id="A0A1I2VLX2"/>
<gene>
    <name evidence="5" type="primary">recX</name>
    <name evidence="9" type="ORF">SAMN04489864_10369</name>
</gene>
<evidence type="ECO:0000256" key="3">
    <source>
        <dbReference type="ARBA" id="ARBA00018111"/>
    </source>
</evidence>
<evidence type="ECO:0000313" key="9">
    <source>
        <dbReference type="EMBL" id="SFG89247.1"/>
    </source>
</evidence>
<dbReference type="Proteomes" id="UP000199666">
    <property type="component" value="Unassembled WGS sequence"/>
</dbReference>
<dbReference type="PANTHER" id="PTHR33602">
    <property type="entry name" value="REGULATORY PROTEIN RECX FAMILY PROTEIN"/>
    <property type="match status" value="1"/>
</dbReference>
<evidence type="ECO:0000259" key="7">
    <source>
        <dbReference type="Pfam" id="PF21981"/>
    </source>
</evidence>
<dbReference type="RefSeq" id="WP_090992597.1">
    <property type="nucleotide sequence ID" value="NZ_FOPP01000003.1"/>
</dbReference>
<accession>A0A1I2VLX2</accession>
<dbReference type="STRING" id="414048.SAMN04489864_10369"/>
<dbReference type="Pfam" id="PF21982">
    <property type="entry name" value="RecX_HTH1"/>
    <property type="match status" value="1"/>
</dbReference>
<proteinExistence type="inferred from homology"/>
<dbReference type="InterPro" id="IPR053925">
    <property type="entry name" value="RecX_HTH_3rd"/>
</dbReference>
<dbReference type="InterPro" id="IPR053924">
    <property type="entry name" value="RecX_HTH_2nd"/>
</dbReference>
<comment type="function">
    <text evidence="5">Modulates RecA activity.</text>
</comment>
<evidence type="ECO:0000256" key="4">
    <source>
        <dbReference type="ARBA" id="ARBA00022490"/>
    </source>
</evidence>
<dbReference type="Pfam" id="PF21981">
    <property type="entry name" value="RecX_HTH3"/>
    <property type="match status" value="1"/>
</dbReference>
<name>A0A1I2VLX2_9SPHI</name>
<evidence type="ECO:0000313" key="10">
    <source>
        <dbReference type="Proteomes" id="UP000199666"/>
    </source>
</evidence>
<dbReference type="InterPro" id="IPR036388">
    <property type="entry name" value="WH-like_DNA-bd_sf"/>
</dbReference>
<evidence type="ECO:0000256" key="1">
    <source>
        <dbReference type="ARBA" id="ARBA00004496"/>
    </source>
</evidence>
<dbReference type="EMBL" id="FOPP01000003">
    <property type="protein sequence ID" value="SFG89247.1"/>
    <property type="molecule type" value="Genomic_DNA"/>
</dbReference>